<protein>
    <recommendedName>
        <fullName evidence="1">Phage tail collar domain-containing protein</fullName>
    </recommendedName>
</protein>
<dbReference type="InterPro" id="IPR011083">
    <property type="entry name" value="Phage_tail_collar_dom"/>
</dbReference>
<evidence type="ECO:0000313" key="2">
    <source>
        <dbReference type="EMBL" id="PJE78357.1"/>
    </source>
</evidence>
<dbReference type="SUPFAM" id="SSF88874">
    <property type="entry name" value="Receptor-binding domain of short tail fibre protein gp12"/>
    <property type="match status" value="1"/>
</dbReference>
<sequence length="233" mass="25043">MEYMLGQIIMFAGNFVPRDFMACQGQILSVSNYPALFSILGDRYGGDGRSTFALPNLSGRVPLGEGDDRHMARRSYRQAEMGGTAEIRLSMDNLPEHSHDLAIQNKDGSIIEATVTEGRISGEIKATAGLNVSDENGTATNPNGNFIAKSGTGFSSSYDFSTTSNAQANKDAISIDIDSSNLSIKGTKINIATDSNIESQTSTTGRSSPVYNMPPYLVCNYIICVNGAYPQRL</sequence>
<dbReference type="Pfam" id="PF07484">
    <property type="entry name" value="Collar"/>
    <property type="match status" value="1"/>
</dbReference>
<dbReference type="EMBL" id="NSIT01000196">
    <property type="protein sequence ID" value="PJE78357.1"/>
    <property type="molecule type" value="Genomic_DNA"/>
</dbReference>
<feature type="domain" description="Phage tail collar" evidence="1">
    <location>
        <begin position="6"/>
        <end position="62"/>
    </location>
</feature>
<dbReference type="AlphaFoldDB" id="A0A2H9T573"/>
<reference evidence="2" key="1">
    <citation type="journal article" date="2017" name="Appl. Environ. Microbiol.">
        <title>Molecular characterization of an Endozoicomonas-like organism causing infection in king scallop Pecten maximus L.</title>
        <authorList>
            <person name="Cano I."/>
            <person name="van Aerle R."/>
            <person name="Ross S."/>
            <person name="Verner-Jeffreys D.W."/>
            <person name="Paley R.K."/>
            <person name="Rimmer G."/>
            <person name="Ryder D."/>
            <person name="Hooper P."/>
            <person name="Stone D."/>
            <person name="Feist S.W."/>
        </authorList>
    </citation>
    <scope>NUCLEOTIDE SEQUENCE</scope>
</reference>
<organism evidence="2">
    <name type="scientific">invertebrate metagenome</name>
    <dbReference type="NCBI Taxonomy" id="1711999"/>
    <lineage>
        <taxon>unclassified sequences</taxon>
        <taxon>metagenomes</taxon>
        <taxon>organismal metagenomes</taxon>
    </lineage>
</organism>
<dbReference type="Gene3D" id="3.90.1340.10">
    <property type="entry name" value="Phage tail collar domain"/>
    <property type="match status" value="1"/>
</dbReference>
<accession>A0A2H9T573</accession>
<dbReference type="InterPro" id="IPR037053">
    <property type="entry name" value="Phage_tail_collar_dom_sf"/>
</dbReference>
<gene>
    <name evidence="2" type="ORF">CI610_02710</name>
</gene>
<proteinExistence type="predicted"/>
<evidence type="ECO:0000259" key="1">
    <source>
        <dbReference type="Pfam" id="PF07484"/>
    </source>
</evidence>
<comment type="caution">
    <text evidence="2">The sequence shown here is derived from an EMBL/GenBank/DDBJ whole genome shotgun (WGS) entry which is preliminary data.</text>
</comment>
<name>A0A2H9T573_9ZZZZ</name>